<gene>
    <name evidence="2" type="ORF">GL263_19440</name>
</gene>
<evidence type="ECO:0000259" key="1">
    <source>
        <dbReference type="Pfam" id="PF01243"/>
    </source>
</evidence>
<dbReference type="InterPro" id="IPR011576">
    <property type="entry name" value="Pyridox_Oxase_N"/>
</dbReference>
<comment type="caution">
    <text evidence="2">The sequence shown here is derived from an EMBL/GenBank/DDBJ whole genome shotgun (WGS) entry which is preliminary data.</text>
</comment>
<dbReference type="InterPro" id="IPR012349">
    <property type="entry name" value="Split_barrel_FMN-bd"/>
</dbReference>
<keyword evidence="3" id="KW-1185">Reference proteome</keyword>
<proteinExistence type="predicted"/>
<name>A0ABR6EK61_9ACTN</name>
<dbReference type="EMBL" id="WMLF01000332">
    <property type="protein sequence ID" value="MBB1245718.1"/>
    <property type="molecule type" value="Genomic_DNA"/>
</dbReference>
<feature type="domain" description="Pyridoxamine 5'-phosphate oxidase N-terminal" evidence="1">
    <location>
        <begin position="28"/>
        <end position="134"/>
    </location>
</feature>
<evidence type="ECO:0000313" key="3">
    <source>
        <dbReference type="Proteomes" id="UP000766698"/>
    </source>
</evidence>
<accession>A0ABR6EK61</accession>
<dbReference type="RefSeq" id="WP_182857016.1">
    <property type="nucleotide sequence ID" value="NZ_WMLF01000332.1"/>
</dbReference>
<protein>
    <submittedName>
        <fullName evidence="2">Pyridoxamine 5'-phosphate oxidase family protein</fullName>
    </submittedName>
</protein>
<evidence type="ECO:0000313" key="2">
    <source>
        <dbReference type="EMBL" id="MBB1245718.1"/>
    </source>
</evidence>
<reference evidence="3" key="1">
    <citation type="journal article" date="2020" name="Syst. Appl. Microbiol.">
        <title>Streptomyces alkaliterrae sp. nov., isolated from an alkaline soil, and emended descriptions of Streptomyces alkaliphilus, Streptomyces calidiresistens and Streptomyces durbertensis.</title>
        <authorList>
            <person name="Swiecimska M."/>
            <person name="Golinska P."/>
            <person name="Nouioui I."/>
            <person name="Wypij M."/>
            <person name="Rai M."/>
            <person name="Sangal V."/>
            <person name="Goodfellow M."/>
        </authorList>
    </citation>
    <scope>NUCLEOTIDE SEQUENCE [LARGE SCALE GENOMIC DNA]</scope>
    <source>
        <strain evidence="3">DSM 104538</strain>
    </source>
</reference>
<organism evidence="2 3">
    <name type="scientific">Streptomyces durbertensis</name>
    <dbReference type="NCBI Taxonomy" id="2448886"/>
    <lineage>
        <taxon>Bacteria</taxon>
        <taxon>Bacillati</taxon>
        <taxon>Actinomycetota</taxon>
        <taxon>Actinomycetes</taxon>
        <taxon>Kitasatosporales</taxon>
        <taxon>Streptomycetaceae</taxon>
        <taxon>Streptomyces</taxon>
    </lineage>
</organism>
<dbReference type="Proteomes" id="UP000766698">
    <property type="component" value="Unassembled WGS sequence"/>
</dbReference>
<dbReference type="Pfam" id="PF01243">
    <property type="entry name" value="PNPOx_N"/>
    <property type="match status" value="1"/>
</dbReference>
<sequence>MATTEHRPPRTGEQRRADVLTRLEEDVDAWVATASPEGEQYMVPLSFVFHDGGLVMCTRRTSRTARNIRAGSGATIALGHTRDVVLIEAKAEQLAPDGLAPRAGDAFAAKVGWDPRGDEEYVFLRFLPRTLRAWREENELKGSVLMRDGVWRA</sequence>
<dbReference type="SUPFAM" id="SSF50475">
    <property type="entry name" value="FMN-binding split barrel"/>
    <property type="match status" value="1"/>
</dbReference>
<dbReference type="Gene3D" id="2.30.110.10">
    <property type="entry name" value="Electron Transport, Fmn-binding Protein, Chain A"/>
    <property type="match status" value="1"/>
</dbReference>